<evidence type="ECO:0000313" key="2">
    <source>
        <dbReference type="EMBL" id="REE80348.1"/>
    </source>
</evidence>
<proteinExistence type="predicted"/>
<gene>
    <name evidence="2" type="ORF">BX611_1990</name>
</gene>
<dbReference type="RefSeq" id="WP_115880711.1">
    <property type="nucleotide sequence ID" value="NZ_QTTQ01000011.1"/>
</dbReference>
<dbReference type="Pfam" id="PF14289">
    <property type="entry name" value="DUF4369"/>
    <property type="match status" value="1"/>
</dbReference>
<dbReference type="EMBL" id="QTTQ01000011">
    <property type="protein sequence ID" value="REE80348.1"/>
    <property type="molecule type" value="Genomic_DNA"/>
</dbReference>
<evidence type="ECO:0000313" key="3">
    <source>
        <dbReference type="Proteomes" id="UP000256429"/>
    </source>
</evidence>
<dbReference type="OrthoDB" id="1143206at2"/>
<accession>A0A3D9RLC2</accession>
<reference evidence="2 3" key="1">
    <citation type="submission" date="2018-08" db="EMBL/GenBank/DDBJ databases">
        <title>Genomic Encyclopedia of Type Strains, Phase III (KMG-III): the genomes of soil and plant-associated and newly described type strains.</title>
        <authorList>
            <person name="Whitman W."/>
        </authorList>
    </citation>
    <scope>NUCLEOTIDE SEQUENCE [LARGE SCALE GENOMIC DNA]</scope>
    <source>
        <strain evidence="2 3">325-5</strain>
    </source>
</reference>
<sequence>MKKIFNSLLIITLLISCGKSKTGSMVVNGNIDGLKKGTVYLQKYKDTLLVSVDSVQLNGLSSFILVDELESPEIYFITLDKKADERITFFGEKGEITVNSKLEKFSTSAKITGSKNQEKLEEYNDMYRQFNGKQLDFLKEKFEASKINDTAELSNIEKKEANLIKRKYYFTTNFAIQNADKEVAPYIALTELYNANIKLLDTVNNSLTDNIKASKYGVELENFIEKIKKNN</sequence>
<evidence type="ECO:0000259" key="1">
    <source>
        <dbReference type="Pfam" id="PF14289"/>
    </source>
</evidence>
<dbReference type="AlphaFoldDB" id="A0A3D9RLC2"/>
<feature type="domain" description="DUF4369" evidence="1">
    <location>
        <begin position="26"/>
        <end position="120"/>
    </location>
</feature>
<dbReference type="Proteomes" id="UP000256429">
    <property type="component" value="Unassembled WGS sequence"/>
</dbReference>
<keyword evidence="3" id="KW-1185">Reference proteome</keyword>
<protein>
    <submittedName>
        <fullName evidence="2">Uncharacterized protein DUF4369</fullName>
    </submittedName>
</protein>
<dbReference type="InterPro" id="IPR025380">
    <property type="entry name" value="DUF4369"/>
</dbReference>
<dbReference type="PROSITE" id="PS51257">
    <property type="entry name" value="PROKAR_LIPOPROTEIN"/>
    <property type="match status" value="1"/>
</dbReference>
<organism evidence="2 3">
    <name type="scientific">Lutibacter oceani</name>
    <dbReference type="NCBI Taxonomy" id="1853311"/>
    <lineage>
        <taxon>Bacteria</taxon>
        <taxon>Pseudomonadati</taxon>
        <taxon>Bacteroidota</taxon>
        <taxon>Flavobacteriia</taxon>
        <taxon>Flavobacteriales</taxon>
        <taxon>Flavobacteriaceae</taxon>
        <taxon>Lutibacter</taxon>
    </lineage>
</organism>
<name>A0A3D9RLC2_9FLAO</name>
<comment type="caution">
    <text evidence="2">The sequence shown here is derived from an EMBL/GenBank/DDBJ whole genome shotgun (WGS) entry which is preliminary data.</text>
</comment>